<dbReference type="GO" id="GO:0055085">
    <property type="term" value="P:transmembrane transport"/>
    <property type="evidence" value="ECO:0007669"/>
    <property type="project" value="InterPro"/>
</dbReference>
<accession>A0A4Y8ZNT1</accession>
<dbReference type="GO" id="GO:0016020">
    <property type="term" value="C:membrane"/>
    <property type="evidence" value="ECO:0007669"/>
    <property type="project" value="UniProtKB-SubCell"/>
</dbReference>
<dbReference type="OrthoDB" id="7585155at2"/>
<feature type="chain" id="PRO_5021488286" evidence="5">
    <location>
        <begin position="29"/>
        <end position="169"/>
    </location>
</feature>
<sequence length="169" mass="17098">MSSTGSSMNRAGLAALACVLAASSPVVAQSSGGGSAPRGSLSHRVEAQPLTTVPAPVPPPPLPPEASKARLRAPVDFDYPGNALRAEEEGTIGFEVHVGPDGRASACIVTATSGSAALDEAVCRTMRMRSRFIPARAASGEPLPDLYAGSVTFSLPADEAAAAPMESNE</sequence>
<dbReference type="InterPro" id="IPR037682">
    <property type="entry name" value="TonB_C"/>
</dbReference>
<comment type="caution">
    <text evidence="7">The sequence shown here is derived from an EMBL/GenBank/DDBJ whole genome shotgun (WGS) entry which is preliminary data.</text>
</comment>
<protein>
    <submittedName>
        <fullName evidence="7">TonB family protein</fullName>
    </submittedName>
</protein>
<dbReference type="PROSITE" id="PS52015">
    <property type="entry name" value="TONB_CTD"/>
    <property type="match status" value="1"/>
</dbReference>
<dbReference type="InterPro" id="IPR006260">
    <property type="entry name" value="TonB/TolA_C"/>
</dbReference>
<dbReference type="SUPFAM" id="SSF74653">
    <property type="entry name" value="TolA/TonB C-terminal domain"/>
    <property type="match status" value="1"/>
</dbReference>
<keyword evidence="3" id="KW-1133">Transmembrane helix</keyword>
<gene>
    <name evidence="7" type="ORF">E2493_18410</name>
</gene>
<evidence type="ECO:0000256" key="2">
    <source>
        <dbReference type="ARBA" id="ARBA00022692"/>
    </source>
</evidence>
<evidence type="ECO:0000313" key="7">
    <source>
        <dbReference type="EMBL" id="TFI56805.1"/>
    </source>
</evidence>
<proteinExistence type="predicted"/>
<dbReference type="EMBL" id="SPDV01000052">
    <property type="protein sequence ID" value="TFI56805.1"/>
    <property type="molecule type" value="Genomic_DNA"/>
</dbReference>
<evidence type="ECO:0000256" key="1">
    <source>
        <dbReference type="ARBA" id="ARBA00004167"/>
    </source>
</evidence>
<organism evidence="7 8">
    <name type="scientific">Sphingomonas parva</name>
    <dbReference type="NCBI Taxonomy" id="2555898"/>
    <lineage>
        <taxon>Bacteria</taxon>
        <taxon>Pseudomonadati</taxon>
        <taxon>Pseudomonadota</taxon>
        <taxon>Alphaproteobacteria</taxon>
        <taxon>Sphingomonadales</taxon>
        <taxon>Sphingomonadaceae</taxon>
        <taxon>Sphingomonas</taxon>
    </lineage>
</organism>
<keyword evidence="8" id="KW-1185">Reference proteome</keyword>
<dbReference type="Proteomes" id="UP000298213">
    <property type="component" value="Unassembled WGS sequence"/>
</dbReference>
<reference evidence="7 8" key="1">
    <citation type="submission" date="2019-03" db="EMBL/GenBank/DDBJ databases">
        <title>Genome sequence of Sphingomonas sp. 17J27-24.</title>
        <authorList>
            <person name="Kim M."/>
            <person name="Maeng S."/>
            <person name="Sathiyaraj S."/>
        </authorList>
    </citation>
    <scope>NUCLEOTIDE SEQUENCE [LARGE SCALE GENOMIC DNA]</scope>
    <source>
        <strain evidence="7 8">17J27-24</strain>
    </source>
</reference>
<feature type="signal peptide" evidence="5">
    <location>
        <begin position="1"/>
        <end position="28"/>
    </location>
</feature>
<name>A0A4Y8ZNT1_9SPHN</name>
<keyword evidence="4" id="KW-0472">Membrane</keyword>
<evidence type="ECO:0000256" key="5">
    <source>
        <dbReference type="SAM" id="SignalP"/>
    </source>
</evidence>
<keyword evidence="5" id="KW-0732">Signal</keyword>
<evidence type="ECO:0000313" key="8">
    <source>
        <dbReference type="Proteomes" id="UP000298213"/>
    </source>
</evidence>
<dbReference type="AlphaFoldDB" id="A0A4Y8ZNT1"/>
<feature type="domain" description="TonB C-terminal" evidence="6">
    <location>
        <begin position="64"/>
        <end position="162"/>
    </location>
</feature>
<comment type="subcellular location">
    <subcellularLocation>
        <location evidence="1">Membrane</location>
        <topology evidence="1">Single-pass membrane protein</topology>
    </subcellularLocation>
</comment>
<evidence type="ECO:0000259" key="6">
    <source>
        <dbReference type="PROSITE" id="PS52015"/>
    </source>
</evidence>
<dbReference type="Pfam" id="PF03544">
    <property type="entry name" value="TonB_C"/>
    <property type="match status" value="1"/>
</dbReference>
<evidence type="ECO:0000256" key="4">
    <source>
        <dbReference type="ARBA" id="ARBA00023136"/>
    </source>
</evidence>
<dbReference type="Gene3D" id="3.30.1150.10">
    <property type="match status" value="1"/>
</dbReference>
<evidence type="ECO:0000256" key="3">
    <source>
        <dbReference type="ARBA" id="ARBA00022989"/>
    </source>
</evidence>
<dbReference type="RefSeq" id="WP_135089846.1">
    <property type="nucleotide sequence ID" value="NZ_SPDV01000052.1"/>
</dbReference>
<keyword evidence="2" id="KW-0812">Transmembrane</keyword>
<dbReference type="NCBIfam" id="TIGR01352">
    <property type="entry name" value="tonB_Cterm"/>
    <property type="match status" value="1"/>
</dbReference>